<gene>
    <name evidence="1" type="ORF">BFJ65_g10978</name>
</gene>
<evidence type="ECO:0000313" key="1">
    <source>
        <dbReference type="EMBL" id="RKK14413.1"/>
    </source>
</evidence>
<dbReference type="AlphaFoldDB" id="A0A3L6NB17"/>
<protein>
    <recommendedName>
        <fullName evidence="2">F-box domain-containing protein</fullName>
    </recommendedName>
</protein>
<proteinExistence type="predicted"/>
<reference evidence="1" key="1">
    <citation type="journal article" date="2018" name="Sci. Rep.">
        <title>Characterisation of pathogen-specific regions and novel effector candidates in Fusarium oxysporum f. sp. cepae.</title>
        <authorList>
            <person name="Armitage A.D."/>
            <person name="Taylor A."/>
            <person name="Sobczyk M.K."/>
            <person name="Baxter L."/>
            <person name="Greenfield B.P."/>
            <person name="Bates H.J."/>
            <person name="Wilson F."/>
            <person name="Jackson A.C."/>
            <person name="Ott S."/>
            <person name="Harrison R.J."/>
            <person name="Clarkson J.P."/>
        </authorList>
    </citation>
    <scope>NUCLEOTIDE SEQUENCE [LARGE SCALE GENOMIC DNA]</scope>
    <source>
        <strain evidence="1">FoC_Fus2</strain>
    </source>
</reference>
<sequence>MSASPEPFTLFHKFPPELKLEILNFCSRNDLVCLSLTGPDMRNLVTPLIPSKPNLTWVDQLGPTPDVPSECRDPYHNNIPRRPGCDGAREQEVIYFPTGHHFRRHEYRGRKVCYRCRTYPNDHPALTGGKRCEKHQTTIGVVAKDYPTEIDGGENGVHMGLTTRHTSPKTPEDETQESFNRVIYSKRDPILLF</sequence>
<comment type="caution">
    <text evidence="1">The sequence shown here is derived from an EMBL/GenBank/DDBJ whole genome shotgun (WGS) entry which is preliminary data.</text>
</comment>
<organism evidence="1">
    <name type="scientific">Fusarium oxysporum f. sp. cepae</name>
    <dbReference type="NCBI Taxonomy" id="396571"/>
    <lineage>
        <taxon>Eukaryota</taxon>
        <taxon>Fungi</taxon>
        <taxon>Dikarya</taxon>
        <taxon>Ascomycota</taxon>
        <taxon>Pezizomycotina</taxon>
        <taxon>Sordariomycetes</taxon>
        <taxon>Hypocreomycetidae</taxon>
        <taxon>Hypocreales</taxon>
        <taxon>Nectriaceae</taxon>
        <taxon>Fusarium</taxon>
        <taxon>Fusarium oxysporum species complex</taxon>
    </lineage>
</organism>
<accession>A0A3L6NB17</accession>
<name>A0A3L6NB17_FUSOX</name>
<dbReference type="EMBL" id="MRCU01000007">
    <property type="protein sequence ID" value="RKK14413.1"/>
    <property type="molecule type" value="Genomic_DNA"/>
</dbReference>
<evidence type="ECO:0008006" key="2">
    <source>
        <dbReference type="Google" id="ProtNLM"/>
    </source>
</evidence>
<dbReference type="Proteomes" id="UP000270866">
    <property type="component" value="Chromosome 9"/>
</dbReference>